<dbReference type="EMBL" id="JAUIZM010000010">
    <property type="protein sequence ID" value="KAK1359996.1"/>
    <property type="molecule type" value="Genomic_DNA"/>
</dbReference>
<organism evidence="5 6">
    <name type="scientific">Heracleum sosnowskyi</name>
    <dbReference type="NCBI Taxonomy" id="360622"/>
    <lineage>
        <taxon>Eukaryota</taxon>
        <taxon>Viridiplantae</taxon>
        <taxon>Streptophyta</taxon>
        <taxon>Embryophyta</taxon>
        <taxon>Tracheophyta</taxon>
        <taxon>Spermatophyta</taxon>
        <taxon>Magnoliopsida</taxon>
        <taxon>eudicotyledons</taxon>
        <taxon>Gunneridae</taxon>
        <taxon>Pentapetalae</taxon>
        <taxon>asterids</taxon>
        <taxon>campanulids</taxon>
        <taxon>Apiales</taxon>
        <taxon>Apiaceae</taxon>
        <taxon>Apioideae</taxon>
        <taxon>apioid superclade</taxon>
        <taxon>Tordylieae</taxon>
        <taxon>Tordyliinae</taxon>
        <taxon>Heracleum</taxon>
    </lineage>
</organism>
<dbReference type="Pfam" id="PF23598">
    <property type="entry name" value="LRR_14"/>
    <property type="match status" value="1"/>
</dbReference>
<dbReference type="SUPFAM" id="SSF52540">
    <property type="entry name" value="P-loop containing nucleoside triphosphate hydrolases"/>
    <property type="match status" value="1"/>
</dbReference>
<dbReference type="Gene3D" id="3.80.10.10">
    <property type="entry name" value="Ribonuclease Inhibitor"/>
    <property type="match status" value="1"/>
</dbReference>
<dbReference type="InterPro" id="IPR008808">
    <property type="entry name" value="Powdery_mildew-R_dom"/>
</dbReference>
<dbReference type="InterPro" id="IPR036388">
    <property type="entry name" value="WH-like_DNA-bd_sf"/>
</dbReference>
<sequence length="826" mass="93979">MAFIADAALGTGISELLKVVISVAKQTLTFKPNLKSLVHTLKSVKPVFDEIEKLHKVLDRPQEETDQFIEQLYRGARLVDKCSTIPCWNKYKYYVYSKKLVDLDKSIVKFFQVEVQGFAAVNSLRTVVGVKESNDKLDLILKFLNISDSGFSFWGSVPGVPDGVVGFDQPLKELKEMLLKDKEIVKVISAPGGCGKTTLAKMLCHDHDIQNIFRDNILFVTVSKSANITVIVGKIFKCRLPDSKLPDFQSDDDAINHLEYLLKQIGPSPILLVLDDVWPDWESLIDNLTFSLPNFKILVTSRFSFPRFSPVYELKILNDQDAMTLFRRSALPNDGSSRIPYDLVEKTVKGCKGFPLALTVVGRSLYGHPEVTWRRKQKRWSDGKSILDTDRELLDCLQTSLDDLDEINDSSIKDCCLDLGSFPEDQRIPATTLMDMWEELYNLDDKDMDTFSNLIELAFRNLVTLVCTRQTENEVDSYCNENHVMQHDLLRDLVIHQSNREPIENRQRLIIEITRNDFPKWWTEEVRQPIHARLLSISTDKYFSSSWLPLTLPAVEVVVLNFCSGLYTIPQFIERMDQLKVLVVTNYGSSYSKLSNFELVGSLPILRRIRLERVSLFSLNTSLLALVNLQKISFTMCEIGKAFESGTLDLPRVFPNLTEIEIDCCDDLLKLHVGLCEIVSLKKMSITYCNELSALPAEMGRLRNLEVLRLNSCTKLLELPESIGRLHKLTVLDISDCLSISNLPRTVGELRALKTLHMRGCQGMSELRKVPSSVKDLTQLEKVVCDEGASHLWESCRSHLKNLKVEEVKEDAFESLMRIISPIQHT</sequence>
<accession>A0AAD8H5E7</accession>
<dbReference type="PANTHER" id="PTHR36766:SF3">
    <property type="entry name" value="RPW8 DOMAIN-CONTAINING PROTEIN"/>
    <property type="match status" value="1"/>
</dbReference>
<evidence type="ECO:0000259" key="4">
    <source>
        <dbReference type="PROSITE" id="PS51153"/>
    </source>
</evidence>
<dbReference type="GO" id="GO:0006952">
    <property type="term" value="P:defense response"/>
    <property type="evidence" value="ECO:0007669"/>
    <property type="project" value="UniProtKB-KW"/>
</dbReference>
<dbReference type="AlphaFoldDB" id="A0AAD8H5E7"/>
<comment type="caution">
    <text evidence="5">The sequence shown here is derived from an EMBL/GenBank/DDBJ whole genome shotgun (WGS) entry which is preliminary data.</text>
</comment>
<evidence type="ECO:0000256" key="3">
    <source>
        <dbReference type="ARBA" id="ARBA00022821"/>
    </source>
</evidence>
<dbReference type="InterPro" id="IPR002182">
    <property type="entry name" value="NB-ARC"/>
</dbReference>
<dbReference type="PRINTS" id="PR00364">
    <property type="entry name" value="DISEASERSIST"/>
</dbReference>
<gene>
    <name evidence="5" type="ORF">POM88_044470</name>
</gene>
<evidence type="ECO:0000256" key="1">
    <source>
        <dbReference type="ARBA" id="ARBA00008894"/>
    </source>
</evidence>
<keyword evidence="2" id="KW-0677">Repeat</keyword>
<dbReference type="InterPro" id="IPR027417">
    <property type="entry name" value="P-loop_NTPase"/>
</dbReference>
<evidence type="ECO:0000256" key="2">
    <source>
        <dbReference type="ARBA" id="ARBA00022737"/>
    </source>
</evidence>
<dbReference type="InterPro" id="IPR032675">
    <property type="entry name" value="LRR_dom_sf"/>
</dbReference>
<keyword evidence="6" id="KW-1185">Reference proteome</keyword>
<dbReference type="Pfam" id="PF05659">
    <property type="entry name" value="RPW8"/>
    <property type="match status" value="1"/>
</dbReference>
<evidence type="ECO:0000313" key="6">
    <source>
        <dbReference type="Proteomes" id="UP001237642"/>
    </source>
</evidence>
<proteinExistence type="inferred from homology"/>
<dbReference type="PANTHER" id="PTHR36766">
    <property type="entry name" value="PLANT BROAD-SPECTRUM MILDEW RESISTANCE PROTEIN RPW8"/>
    <property type="match status" value="1"/>
</dbReference>
<dbReference type="PROSITE" id="PS51153">
    <property type="entry name" value="RPW8"/>
    <property type="match status" value="1"/>
</dbReference>
<dbReference type="SUPFAM" id="SSF52058">
    <property type="entry name" value="L domain-like"/>
    <property type="match status" value="1"/>
</dbReference>
<dbReference type="InterPro" id="IPR055414">
    <property type="entry name" value="LRR_R13L4/SHOC2-like"/>
</dbReference>
<dbReference type="GO" id="GO:0043531">
    <property type="term" value="F:ADP binding"/>
    <property type="evidence" value="ECO:0007669"/>
    <property type="project" value="InterPro"/>
</dbReference>
<dbReference type="Gene3D" id="1.10.10.10">
    <property type="entry name" value="Winged helix-like DNA-binding domain superfamily/Winged helix DNA-binding domain"/>
    <property type="match status" value="1"/>
</dbReference>
<protein>
    <submittedName>
        <fullName evidence="5">RPW8 domain-containing protein</fullName>
    </submittedName>
</protein>
<dbReference type="Gene3D" id="3.40.50.300">
    <property type="entry name" value="P-loop containing nucleotide triphosphate hydrolases"/>
    <property type="match status" value="1"/>
</dbReference>
<dbReference type="Proteomes" id="UP001237642">
    <property type="component" value="Unassembled WGS sequence"/>
</dbReference>
<evidence type="ECO:0000313" key="5">
    <source>
        <dbReference type="EMBL" id="KAK1359996.1"/>
    </source>
</evidence>
<keyword evidence="3" id="KW-0611">Plant defense</keyword>
<comment type="similarity">
    <text evidence="1">Belongs to the disease resistance NB-LRR family.</text>
</comment>
<dbReference type="Pfam" id="PF00931">
    <property type="entry name" value="NB-ARC"/>
    <property type="match status" value="1"/>
</dbReference>
<name>A0AAD8H5E7_9APIA</name>
<reference evidence="5" key="1">
    <citation type="submission" date="2023-02" db="EMBL/GenBank/DDBJ databases">
        <title>Genome of toxic invasive species Heracleum sosnowskyi carries increased number of genes despite the absence of recent whole-genome duplications.</title>
        <authorList>
            <person name="Schelkunov M."/>
            <person name="Shtratnikova V."/>
            <person name="Makarenko M."/>
            <person name="Klepikova A."/>
            <person name="Omelchenko D."/>
            <person name="Novikova G."/>
            <person name="Obukhova E."/>
            <person name="Bogdanov V."/>
            <person name="Penin A."/>
            <person name="Logacheva M."/>
        </authorList>
    </citation>
    <scope>NUCLEOTIDE SEQUENCE</scope>
    <source>
        <strain evidence="5">Hsosn_3</strain>
        <tissue evidence="5">Leaf</tissue>
    </source>
</reference>
<feature type="domain" description="RPW8" evidence="4">
    <location>
        <begin position="1"/>
        <end position="149"/>
    </location>
</feature>
<reference evidence="5" key="2">
    <citation type="submission" date="2023-05" db="EMBL/GenBank/DDBJ databases">
        <authorList>
            <person name="Schelkunov M.I."/>
        </authorList>
    </citation>
    <scope>NUCLEOTIDE SEQUENCE</scope>
    <source>
        <strain evidence="5">Hsosn_3</strain>
        <tissue evidence="5">Leaf</tissue>
    </source>
</reference>